<keyword evidence="2" id="KW-0804">Transcription</keyword>
<organism evidence="4 5">
    <name type="scientific">Roseburia inulinivorans</name>
    <dbReference type="NCBI Taxonomy" id="360807"/>
    <lineage>
        <taxon>Bacteria</taxon>
        <taxon>Bacillati</taxon>
        <taxon>Bacillota</taxon>
        <taxon>Clostridia</taxon>
        <taxon>Lachnospirales</taxon>
        <taxon>Lachnospiraceae</taxon>
        <taxon>Roseburia</taxon>
    </lineage>
</organism>
<reference evidence="4 5" key="1">
    <citation type="submission" date="2018-08" db="EMBL/GenBank/DDBJ databases">
        <title>A genome reference for cultivated species of the human gut microbiota.</title>
        <authorList>
            <person name="Zou Y."/>
            <person name="Xue W."/>
            <person name="Luo G."/>
        </authorList>
    </citation>
    <scope>NUCLEOTIDE SEQUENCE [LARGE SCALE GENOMIC DNA]</scope>
    <source>
        <strain evidence="4 5">AM23-23AC</strain>
    </source>
</reference>
<dbReference type="GO" id="GO:0043565">
    <property type="term" value="F:sequence-specific DNA binding"/>
    <property type="evidence" value="ECO:0007669"/>
    <property type="project" value="InterPro"/>
</dbReference>
<dbReference type="SUPFAM" id="SSF46689">
    <property type="entry name" value="Homeodomain-like"/>
    <property type="match status" value="1"/>
</dbReference>
<evidence type="ECO:0000259" key="3">
    <source>
        <dbReference type="PROSITE" id="PS01124"/>
    </source>
</evidence>
<dbReference type="GO" id="GO:0003700">
    <property type="term" value="F:DNA-binding transcription factor activity"/>
    <property type="evidence" value="ECO:0007669"/>
    <property type="project" value="InterPro"/>
</dbReference>
<feature type="domain" description="HTH araC/xylS-type" evidence="3">
    <location>
        <begin position="1"/>
        <end position="29"/>
    </location>
</feature>
<sequence>MRCGFNDGNYFGDAFRKEFGLSPLQYRKRRKNLL</sequence>
<evidence type="ECO:0000256" key="2">
    <source>
        <dbReference type="ARBA" id="ARBA00023163"/>
    </source>
</evidence>
<protein>
    <submittedName>
        <fullName evidence="4">AraC family transcriptional regulator</fullName>
    </submittedName>
</protein>
<proteinExistence type="predicted"/>
<evidence type="ECO:0000313" key="4">
    <source>
        <dbReference type="EMBL" id="RHF87714.1"/>
    </source>
</evidence>
<dbReference type="EMBL" id="QRHP01000001">
    <property type="protein sequence ID" value="RHF87714.1"/>
    <property type="molecule type" value="Genomic_DNA"/>
</dbReference>
<dbReference type="PROSITE" id="PS01124">
    <property type="entry name" value="HTH_ARAC_FAMILY_2"/>
    <property type="match status" value="1"/>
</dbReference>
<name>A0A3R6K6U8_9FIRM</name>
<dbReference type="AlphaFoldDB" id="A0A3R6K6U8"/>
<accession>A0A3R6K6U8</accession>
<dbReference type="InterPro" id="IPR009057">
    <property type="entry name" value="Homeodomain-like_sf"/>
</dbReference>
<evidence type="ECO:0000256" key="1">
    <source>
        <dbReference type="ARBA" id="ARBA00023015"/>
    </source>
</evidence>
<keyword evidence="1" id="KW-0805">Transcription regulation</keyword>
<dbReference type="Gene3D" id="1.10.10.60">
    <property type="entry name" value="Homeodomain-like"/>
    <property type="match status" value="1"/>
</dbReference>
<evidence type="ECO:0000313" key="5">
    <source>
        <dbReference type="Proteomes" id="UP000283701"/>
    </source>
</evidence>
<dbReference type="RefSeq" id="WP_118202320.1">
    <property type="nucleotide sequence ID" value="NZ_QRHP01000001.1"/>
</dbReference>
<gene>
    <name evidence="4" type="ORF">DW654_02030</name>
</gene>
<dbReference type="InterPro" id="IPR018060">
    <property type="entry name" value="HTH_AraC"/>
</dbReference>
<dbReference type="Pfam" id="PF00165">
    <property type="entry name" value="HTH_AraC"/>
    <property type="match status" value="1"/>
</dbReference>
<dbReference type="Proteomes" id="UP000283701">
    <property type="component" value="Unassembled WGS sequence"/>
</dbReference>
<comment type="caution">
    <text evidence="4">The sequence shown here is derived from an EMBL/GenBank/DDBJ whole genome shotgun (WGS) entry which is preliminary data.</text>
</comment>